<dbReference type="FunFam" id="3.10.250.10:FF:000027">
    <property type="entry name" value="Transmembrane serine protease 2"/>
    <property type="match status" value="1"/>
</dbReference>
<dbReference type="GO" id="GO:0005576">
    <property type="term" value="C:extracellular region"/>
    <property type="evidence" value="ECO:0007669"/>
    <property type="project" value="UniProtKB-SubCell"/>
</dbReference>
<evidence type="ECO:0000256" key="20">
    <source>
        <dbReference type="PROSITE-ProRule" id="PRU00124"/>
    </source>
</evidence>
<dbReference type="EMBL" id="AAKN02049574">
    <property type="status" value="NOT_ANNOTATED_CDS"/>
    <property type="molecule type" value="Genomic_DNA"/>
</dbReference>
<dbReference type="CDD" id="cd00190">
    <property type="entry name" value="Tryp_SPc"/>
    <property type="match status" value="1"/>
</dbReference>
<dbReference type="eggNOG" id="KOG3627">
    <property type="taxonomic scope" value="Eukaryota"/>
</dbReference>
<dbReference type="InterPro" id="IPR023415">
    <property type="entry name" value="LDLR_class-A_CS"/>
</dbReference>
<keyword evidence="14 20" id="KW-1015">Disulfide bond</keyword>
<dbReference type="HOGENOM" id="CLU_006842_19_2_1"/>
<keyword evidence="11 22" id="KW-1133">Transmembrane helix</keyword>
<keyword evidence="25" id="KW-1185">Reference proteome</keyword>
<evidence type="ECO:0000256" key="12">
    <source>
        <dbReference type="ARBA" id="ARBA00023136"/>
    </source>
</evidence>
<evidence type="ECO:0000256" key="2">
    <source>
        <dbReference type="ARBA" id="ARBA00004613"/>
    </source>
</evidence>
<dbReference type="InterPro" id="IPR001314">
    <property type="entry name" value="Peptidase_S1A"/>
</dbReference>
<dbReference type="InterPro" id="IPR002172">
    <property type="entry name" value="LDrepeatLR_classA_rpt"/>
</dbReference>
<dbReference type="OMA" id="HENWSEN"/>
<dbReference type="PROSITE" id="PS00134">
    <property type="entry name" value="TRYPSIN_HIS"/>
    <property type="match status" value="1"/>
</dbReference>
<keyword evidence="5 21" id="KW-0645">Protease</keyword>
<dbReference type="SUPFAM" id="SSF56487">
    <property type="entry name" value="SRCR-like"/>
    <property type="match status" value="1"/>
</dbReference>
<dbReference type="InterPro" id="IPR018114">
    <property type="entry name" value="TRYPSIN_HIS"/>
</dbReference>
<keyword evidence="9 21" id="KW-0720">Serine protease</keyword>
<evidence type="ECO:0000256" key="3">
    <source>
        <dbReference type="ARBA" id="ARBA00022475"/>
    </source>
</evidence>
<dbReference type="SMART" id="SM00202">
    <property type="entry name" value="SR"/>
    <property type="match status" value="1"/>
</dbReference>
<keyword evidence="13" id="KW-0865">Zymogen</keyword>
<comment type="subcellular location">
    <subcellularLocation>
        <location evidence="1">Cell membrane</location>
        <topology evidence="1">Single-pass type II membrane protein</topology>
    </subcellularLocation>
    <subcellularLocation>
        <location evidence="2">Secreted</location>
    </subcellularLocation>
</comment>
<evidence type="ECO:0000259" key="23">
    <source>
        <dbReference type="PROSITE" id="PS50240"/>
    </source>
</evidence>
<keyword evidence="7 21" id="KW-0378">Hydrolase</keyword>
<reference evidence="24" key="2">
    <citation type="submission" date="2025-08" db="UniProtKB">
        <authorList>
            <consortium name="Ensembl"/>
        </authorList>
    </citation>
    <scope>IDENTIFICATION</scope>
    <source>
        <strain evidence="24">2N</strain>
    </source>
</reference>
<dbReference type="GO" id="GO:0004252">
    <property type="term" value="F:serine-type endopeptidase activity"/>
    <property type="evidence" value="ECO:0007669"/>
    <property type="project" value="InterPro"/>
</dbReference>
<keyword evidence="12 22" id="KW-0472">Membrane</keyword>
<dbReference type="Pfam" id="PF15494">
    <property type="entry name" value="SRCR_2"/>
    <property type="match status" value="1"/>
</dbReference>
<dbReference type="Bgee" id="ENSCPOG00000021489">
    <property type="expression patterns" value="Expressed in testis"/>
</dbReference>
<dbReference type="InterPro" id="IPR009003">
    <property type="entry name" value="Peptidase_S1_PA"/>
</dbReference>
<dbReference type="AlphaFoldDB" id="H0W5S1"/>
<accession>H0W5S1</accession>
<reference evidence="25" key="1">
    <citation type="journal article" date="2011" name="Nature">
        <title>A high-resolution map of human evolutionary constraint using 29 mammals.</title>
        <authorList>
            <person name="Lindblad-Toh K."/>
            <person name="Garber M."/>
            <person name="Zuk O."/>
            <person name="Lin M.F."/>
            <person name="Parker B.J."/>
            <person name="Washietl S."/>
            <person name="Kheradpour P."/>
            <person name="Ernst J."/>
            <person name="Jordan G."/>
            <person name="Mauceli E."/>
            <person name="Ward L.D."/>
            <person name="Lowe C.B."/>
            <person name="Holloway A.K."/>
            <person name="Clamp M."/>
            <person name="Gnerre S."/>
            <person name="Alfoldi J."/>
            <person name="Beal K."/>
            <person name="Chang J."/>
            <person name="Clawson H."/>
            <person name="Cuff J."/>
            <person name="Di Palma F."/>
            <person name="Fitzgerald S."/>
            <person name="Flicek P."/>
            <person name="Guttman M."/>
            <person name="Hubisz M.J."/>
            <person name="Jaffe D.B."/>
            <person name="Jungreis I."/>
            <person name="Kent W.J."/>
            <person name="Kostka D."/>
            <person name="Lara M."/>
            <person name="Martins A.L."/>
            <person name="Massingham T."/>
            <person name="Moltke I."/>
            <person name="Raney B.J."/>
            <person name="Rasmussen M.D."/>
            <person name="Robinson J."/>
            <person name="Stark A."/>
            <person name="Vilella A.J."/>
            <person name="Wen J."/>
            <person name="Xie X."/>
            <person name="Zody M.C."/>
            <person name="Baldwin J."/>
            <person name="Bloom T."/>
            <person name="Chin C.W."/>
            <person name="Heiman D."/>
            <person name="Nicol R."/>
            <person name="Nusbaum C."/>
            <person name="Young S."/>
            <person name="Wilkinson J."/>
            <person name="Worley K.C."/>
            <person name="Kovar C.L."/>
            <person name="Muzny D.M."/>
            <person name="Gibbs R.A."/>
            <person name="Cree A."/>
            <person name="Dihn H.H."/>
            <person name="Fowler G."/>
            <person name="Jhangiani S."/>
            <person name="Joshi V."/>
            <person name="Lee S."/>
            <person name="Lewis L.R."/>
            <person name="Nazareth L.V."/>
            <person name="Okwuonu G."/>
            <person name="Santibanez J."/>
            <person name="Warren W.C."/>
            <person name="Mardis E.R."/>
            <person name="Weinstock G.M."/>
            <person name="Wilson R.K."/>
            <person name="Delehaunty K."/>
            <person name="Dooling D."/>
            <person name="Fronik C."/>
            <person name="Fulton L."/>
            <person name="Fulton B."/>
            <person name="Graves T."/>
            <person name="Minx P."/>
            <person name="Sodergren E."/>
            <person name="Birney E."/>
            <person name="Margulies E.H."/>
            <person name="Herrero J."/>
            <person name="Green E.D."/>
            <person name="Haussler D."/>
            <person name="Siepel A."/>
            <person name="Goldman N."/>
            <person name="Pollard K.S."/>
            <person name="Pedersen J.S."/>
            <person name="Lander E.S."/>
            <person name="Kellis M."/>
        </authorList>
    </citation>
    <scope>NUCLEOTIDE SEQUENCE [LARGE SCALE GENOMIC DNA]</scope>
    <source>
        <strain evidence="25">2N</strain>
    </source>
</reference>
<organism evidence="24 25">
    <name type="scientific">Cavia porcellus</name>
    <name type="common">Guinea pig</name>
    <dbReference type="NCBI Taxonomy" id="10141"/>
    <lineage>
        <taxon>Eukaryota</taxon>
        <taxon>Metazoa</taxon>
        <taxon>Chordata</taxon>
        <taxon>Craniata</taxon>
        <taxon>Vertebrata</taxon>
        <taxon>Euteleostomi</taxon>
        <taxon>Mammalia</taxon>
        <taxon>Eutheria</taxon>
        <taxon>Euarchontoglires</taxon>
        <taxon>Glires</taxon>
        <taxon>Rodentia</taxon>
        <taxon>Hystricomorpha</taxon>
        <taxon>Caviidae</taxon>
        <taxon>Cavia</taxon>
    </lineage>
</organism>
<keyword evidence="3" id="KW-1003">Cell membrane</keyword>
<dbReference type="InterPro" id="IPR033116">
    <property type="entry name" value="TRYPSIN_SER"/>
</dbReference>
<feature type="disulfide bond" evidence="20">
    <location>
        <begin position="120"/>
        <end position="135"/>
    </location>
</feature>
<keyword evidence="4" id="KW-0964">Secreted</keyword>
<dbReference type="Gene3D" id="4.10.400.10">
    <property type="entry name" value="Low-density Lipoprotein Receptor"/>
    <property type="match status" value="1"/>
</dbReference>
<dbReference type="STRING" id="10141.ENSCPOP00000018325"/>
<dbReference type="PRINTS" id="PR00722">
    <property type="entry name" value="CHYMOTRYPSIN"/>
</dbReference>
<reference evidence="24" key="3">
    <citation type="submission" date="2025-09" db="UniProtKB">
        <authorList>
            <consortium name="Ensembl"/>
        </authorList>
    </citation>
    <scope>IDENTIFICATION</scope>
    <source>
        <strain evidence="24">2N</strain>
    </source>
</reference>
<keyword evidence="15" id="KW-0325">Glycoprotein</keyword>
<evidence type="ECO:0000256" key="10">
    <source>
        <dbReference type="ARBA" id="ARBA00022968"/>
    </source>
</evidence>
<dbReference type="Ensembl" id="ENSCPOT00000021002.2">
    <property type="protein sequence ID" value="ENSCPOP00000018325.2"/>
    <property type="gene ID" value="ENSCPOG00000021489.2"/>
</dbReference>
<dbReference type="Pfam" id="PF00057">
    <property type="entry name" value="Ldl_recept_a"/>
    <property type="match status" value="1"/>
</dbReference>
<dbReference type="GeneTree" id="ENSGT00940000155207"/>
<evidence type="ECO:0000256" key="4">
    <source>
        <dbReference type="ARBA" id="ARBA00022525"/>
    </source>
</evidence>
<evidence type="ECO:0000256" key="9">
    <source>
        <dbReference type="ARBA" id="ARBA00022825"/>
    </source>
</evidence>
<dbReference type="FunFam" id="2.40.10.10:FF:000003">
    <property type="entry name" value="Transmembrane serine protease 3"/>
    <property type="match status" value="1"/>
</dbReference>
<evidence type="ECO:0000256" key="22">
    <source>
        <dbReference type="SAM" id="Phobius"/>
    </source>
</evidence>
<dbReference type="InterPro" id="IPR036772">
    <property type="entry name" value="SRCR-like_dom_sf"/>
</dbReference>
<dbReference type="Gene3D" id="2.40.10.10">
    <property type="entry name" value="Trypsin-like serine proteases"/>
    <property type="match status" value="1"/>
</dbReference>
<dbReference type="Proteomes" id="UP000005447">
    <property type="component" value="Unassembled WGS sequence"/>
</dbReference>
<dbReference type="SMART" id="SM00192">
    <property type="entry name" value="LDLa"/>
    <property type="match status" value="1"/>
</dbReference>
<dbReference type="Pfam" id="PF00089">
    <property type="entry name" value="Trypsin"/>
    <property type="match status" value="1"/>
</dbReference>
<evidence type="ECO:0000313" key="24">
    <source>
        <dbReference type="Ensembl" id="ENSCPOP00000018325.2"/>
    </source>
</evidence>
<dbReference type="PROSITE" id="PS50240">
    <property type="entry name" value="TRYPSIN_DOM"/>
    <property type="match status" value="1"/>
</dbReference>
<comment type="subunit">
    <text evidence="17">The catalytically active form interacts with ACE2.</text>
</comment>
<dbReference type="SMART" id="SM00020">
    <property type="entry name" value="Tryp_SPc"/>
    <property type="match status" value="1"/>
</dbReference>
<dbReference type="VEuPathDB" id="HostDB:ENSCPOG00000021489"/>
<dbReference type="GO" id="GO:0005886">
    <property type="term" value="C:plasma membrane"/>
    <property type="evidence" value="ECO:0007669"/>
    <property type="project" value="UniProtKB-SubCell"/>
</dbReference>
<dbReference type="InterPro" id="IPR001190">
    <property type="entry name" value="SRCR"/>
</dbReference>
<evidence type="ECO:0000256" key="15">
    <source>
        <dbReference type="ARBA" id="ARBA00023180"/>
    </source>
</evidence>
<keyword evidence="6 22" id="KW-0812">Transmembrane</keyword>
<evidence type="ECO:0000256" key="21">
    <source>
        <dbReference type="RuleBase" id="RU363034"/>
    </source>
</evidence>
<evidence type="ECO:0000256" key="8">
    <source>
        <dbReference type="ARBA" id="ARBA00022813"/>
    </source>
</evidence>
<evidence type="ECO:0000256" key="19">
    <source>
        <dbReference type="ARBA" id="ARBA00071696"/>
    </source>
</evidence>
<dbReference type="InterPro" id="IPR043504">
    <property type="entry name" value="Peptidase_S1_PA_chymotrypsin"/>
</dbReference>
<proteinExistence type="predicted"/>
<keyword evidence="10" id="KW-0735">Signal-anchor</keyword>
<evidence type="ECO:0000256" key="11">
    <source>
        <dbReference type="ARBA" id="ARBA00022989"/>
    </source>
</evidence>
<evidence type="ECO:0000256" key="17">
    <source>
        <dbReference type="ARBA" id="ARBA00064428"/>
    </source>
</evidence>
<dbReference type="PROSITE" id="PS50068">
    <property type="entry name" value="LDLRA_2"/>
    <property type="match status" value="1"/>
</dbReference>
<dbReference type="CDD" id="cd00112">
    <property type="entry name" value="LDLa"/>
    <property type="match status" value="1"/>
</dbReference>
<evidence type="ECO:0000256" key="1">
    <source>
        <dbReference type="ARBA" id="ARBA00004401"/>
    </source>
</evidence>
<evidence type="ECO:0000256" key="18">
    <source>
        <dbReference type="ARBA" id="ARBA00066608"/>
    </source>
</evidence>
<sequence length="493" mass="54193">PCCENHGYQPEHLYPTQPPTVPNVHPVYVPQYYLPAVPQSTPRVPTHALTPLLHRRPKSSGTCTPKTRRLQLLLLVLGAVLVALLLTGGLLWKLLLRRGCSVTGVQCSSSGPCISASLWCDGVEQCPNGEDEKQCFRLYGPNFILQAYSLESKSWYPVCHENWSENYVPVACTNMGYRNSFYSTQGVVDDSGATSFMKLNRSSSSTNFYKKLTLSDACSSRSLVSLRCVECGAHPTATHNRIVGGTAATQGQWPWQVSLHFQGVHLCGGSIITPRWILTAAHCVATIHLRNAQNWMVFAGILRQSLMIHKEGIPVEKVIPHPSYNSKTKNNDIALLKLQTPLAFNGIDSVKPVCLPNPGLGLDPNQQSWISGWGATYFRGKTSEELNSASVPLIENSRCNSKLLYHNLITPEMICAGFLQGRVDACQGDSGGPLVTDKNGIWWLIGDTSWGYGCADTFRPGVYANVTVFMDWLSRQMRVTLLPLPALLCTSSS</sequence>
<comment type="caution">
    <text evidence="20">Lacks conserved residue(s) required for the propagation of feature annotation.</text>
</comment>
<evidence type="ECO:0000256" key="16">
    <source>
        <dbReference type="ARBA" id="ARBA00052436"/>
    </source>
</evidence>
<dbReference type="PROSITE" id="PS01209">
    <property type="entry name" value="LDLRA_1"/>
    <property type="match status" value="1"/>
</dbReference>
<feature type="transmembrane region" description="Helical" evidence="22">
    <location>
        <begin position="72"/>
        <end position="92"/>
    </location>
</feature>
<dbReference type="SUPFAM" id="SSF50494">
    <property type="entry name" value="Trypsin-like serine proteases"/>
    <property type="match status" value="1"/>
</dbReference>
<evidence type="ECO:0000256" key="5">
    <source>
        <dbReference type="ARBA" id="ARBA00022670"/>
    </source>
</evidence>
<keyword evidence="8" id="KW-0068">Autocatalytic cleavage</keyword>
<evidence type="ECO:0000256" key="14">
    <source>
        <dbReference type="ARBA" id="ARBA00023157"/>
    </source>
</evidence>
<name>H0W5S1_CAVPO</name>
<gene>
    <name evidence="24" type="primary">LOC100731531</name>
</gene>
<evidence type="ECO:0000256" key="7">
    <source>
        <dbReference type="ARBA" id="ARBA00022801"/>
    </source>
</evidence>
<dbReference type="GO" id="GO:0006508">
    <property type="term" value="P:proteolysis"/>
    <property type="evidence" value="ECO:0007669"/>
    <property type="project" value="UniProtKB-KW"/>
</dbReference>
<feature type="domain" description="Peptidase S1" evidence="23">
    <location>
        <begin position="242"/>
        <end position="478"/>
    </location>
</feature>
<dbReference type="PANTHER" id="PTHR24252:SF30">
    <property type="entry name" value="TRANSMEMBRANE SERINE PROTEASE 2"/>
    <property type="match status" value="1"/>
</dbReference>
<comment type="catalytic activity">
    <reaction evidence="16">
        <text>The enzyme cleaves angiotensin-converting enzyme 2 (EC 3.4.17.23) and cleaves influenzea A and B virus and coronavirus spike glycoproteins at arginine residues.</text>
        <dbReference type="EC" id="3.4.21.122"/>
    </reaction>
</comment>
<dbReference type="EC" id="3.4.21.122" evidence="18"/>
<dbReference type="PANTHER" id="PTHR24252">
    <property type="entry name" value="ACROSIN-RELATED"/>
    <property type="match status" value="1"/>
</dbReference>
<evidence type="ECO:0000256" key="6">
    <source>
        <dbReference type="ARBA" id="ARBA00022692"/>
    </source>
</evidence>
<dbReference type="InterPro" id="IPR036055">
    <property type="entry name" value="LDL_receptor-like_sf"/>
</dbReference>
<evidence type="ECO:0000256" key="13">
    <source>
        <dbReference type="ARBA" id="ARBA00023145"/>
    </source>
</evidence>
<protein>
    <recommendedName>
        <fullName evidence="19">Transmembrane protease serine 2</fullName>
        <ecNumber evidence="18">3.4.21.122</ecNumber>
    </recommendedName>
</protein>
<dbReference type="InParanoid" id="H0W5S1"/>
<dbReference type="SUPFAM" id="SSF57424">
    <property type="entry name" value="LDL receptor-like module"/>
    <property type="match status" value="1"/>
</dbReference>
<dbReference type="PROSITE" id="PS00135">
    <property type="entry name" value="TRYPSIN_SER"/>
    <property type="match status" value="1"/>
</dbReference>
<dbReference type="InterPro" id="IPR001254">
    <property type="entry name" value="Trypsin_dom"/>
</dbReference>
<evidence type="ECO:0000313" key="25">
    <source>
        <dbReference type="Proteomes" id="UP000005447"/>
    </source>
</evidence>